<dbReference type="PANTHER" id="PTHR33264:SF6">
    <property type="entry name" value="OS01G0638800 PROTEIN"/>
    <property type="match status" value="1"/>
</dbReference>
<dbReference type="Gramene" id="ERN06678">
    <property type="protein sequence ID" value="ERN06678"/>
    <property type="gene ID" value="AMTR_s00058p00201770"/>
</dbReference>
<dbReference type="AlphaFoldDB" id="W1PFG1"/>
<sequence length="145" mass="16164">MRGFQGKKGEEEEEETENECVKCSGSSCGSCTAGIVVDCVAICCCPCSVIDILFLALVKVPWMVGAKSLRFLKRKICKRKGDLGMRERELKQRISFSDEISTEVSESGESGERLCPWFEAEKVLMELVDVGHLGFGRVSFKELRQ</sequence>
<dbReference type="eggNOG" id="ENOG502S1KE">
    <property type="taxonomic scope" value="Eukaryota"/>
</dbReference>
<dbReference type="STRING" id="13333.W1PFG1"/>
<dbReference type="HOGENOM" id="CLU_087424_1_0_1"/>
<organism evidence="1 2">
    <name type="scientific">Amborella trichopoda</name>
    <dbReference type="NCBI Taxonomy" id="13333"/>
    <lineage>
        <taxon>Eukaryota</taxon>
        <taxon>Viridiplantae</taxon>
        <taxon>Streptophyta</taxon>
        <taxon>Embryophyta</taxon>
        <taxon>Tracheophyta</taxon>
        <taxon>Spermatophyta</taxon>
        <taxon>Magnoliopsida</taxon>
        <taxon>Amborellales</taxon>
        <taxon>Amborellaceae</taxon>
        <taxon>Amborella</taxon>
    </lineage>
</organism>
<gene>
    <name evidence="1" type="ORF">AMTR_s00058p00201770</name>
</gene>
<protein>
    <submittedName>
        <fullName evidence="1">Uncharacterized protein</fullName>
    </submittedName>
</protein>
<accession>W1PFG1</accession>
<dbReference type="Proteomes" id="UP000017836">
    <property type="component" value="Unassembled WGS sequence"/>
</dbReference>
<evidence type="ECO:0000313" key="2">
    <source>
        <dbReference type="Proteomes" id="UP000017836"/>
    </source>
</evidence>
<reference evidence="2" key="1">
    <citation type="journal article" date="2013" name="Science">
        <title>The Amborella genome and the evolution of flowering plants.</title>
        <authorList>
            <consortium name="Amborella Genome Project"/>
        </authorList>
    </citation>
    <scope>NUCLEOTIDE SEQUENCE [LARGE SCALE GENOMIC DNA]</scope>
</reference>
<dbReference type="OMA" id="ANEGSCG"/>
<dbReference type="EMBL" id="KI393888">
    <property type="protein sequence ID" value="ERN06678.1"/>
    <property type="molecule type" value="Genomic_DNA"/>
</dbReference>
<name>W1PFG1_AMBTC</name>
<dbReference type="PANTHER" id="PTHR33264">
    <property type="entry name" value="EXPRESSED PROTEIN"/>
    <property type="match status" value="1"/>
</dbReference>
<keyword evidence="2" id="KW-1185">Reference proteome</keyword>
<proteinExistence type="predicted"/>
<evidence type="ECO:0000313" key="1">
    <source>
        <dbReference type="EMBL" id="ERN06678.1"/>
    </source>
</evidence>